<comment type="caution">
    <text evidence="2">The sequence shown here is derived from an EMBL/GenBank/DDBJ whole genome shotgun (WGS) entry which is preliminary data.</text>
</comment>
<gene>
    <name evidence="2" type="ORF">SLEP1_g34795</name>
</gene>
<dbReference type="AlphaFoldDB" id="A0AAV5KLE0"/>
<evidence type="ECO:0000313" key="3">
    <source>
        <dbReference type="Proteomes" id="UP001054252"/>
    </source>
</evidence>
<feature type="region of interest" description="Disordered" evidence="1">
    <location>
        <begin position="1"/>
        <end position="20"/>
    </location>
</feature>
<feature type="region of interest" description="Disordered" evidence="1">
    <location>
        <begin position="32"/>
        <end position="98"/>
    </location>
</feature>
<keyword evidence="3" id="KW-1185">Reference proteome</keyword>
<organism evidence="2 3">
    <name type="scientific">Rubroshorea leprosula</name>
    <dbReference type="NCBI Taxonomy" id="152421"/>
    <lineage>
        <taxon>Eukaryota</taxon>
        <taxon>Viridiplantae</taxon>
        <taxon>Streptophyta</taxon>
        <taxon>Embryophyta</taxon>
        <taxon>Tracheophyta</taxon>
        <taxon>Spermatophyta</taxon>
        <taxon>Magnoliopsida</taxon>
        <taxon>eudicotyledons</taxon>
        <taxon>Gunneridae</taxon>
        <taxon>Pentapetalae</taxon>
        <taxon>rosids</taxon>
        <taxon>malvids</taxon>
        <taxon>Malvales</taxon>
        <taxon>Dipterocarpaceae</taxon>
        <taxon>Rubroshorea</taxon>
    </lineage>
</organism>
<name>A0AAV5KLE0_9ROSI</name>
<evidence type="ECO:0000256" key="1">
    <source>
        <dbReference type="SAM" id="MobiDB-lite"/>
    </source>
</evidence>
<evidence type="ECO:0000313" key="2">
    <source>
        <dbReference type="EMBL" id="GKV25340.1"/>
    </source>
</evidence>
<feature type="compositionally biased region" description="Pro residues" evidence="1">
    <location>
        <begin position="34"/>
        <end position="48"/>
    </location>
</feature>
<accession>A0AAV5KLE0</accession>
<feature type="compositionally biased region" description="Basic residues" evidence="1">
    <location>
        <begin position="71"/>
        <end position="81"/>
    </location>
</feature>
<dbReference type="EMBL" id="BPVZ01000068">
    <property type="protein sequence ID" value="GKV25340.1"/>
    <property type="molecule type" value="Genomic_DNA"/>
</dbReference>
<dbReference type="Proteomes" id="UP001054252">
    <property type="component" value="Unassembled WGS sequence"/>
</dbReference>
<reference evidence="2 3" key="1">
    <citation type="journal article" date="2021" name="Commun. Biol.">
        <title>The genome of Shorea leprosula (Dipterocarpaceae) highlights the ecological relevance of drought in aseasonal tropical rainforests.</title>
        <authorList>
            <person name="Ng K.K.S."/>
            <person name="Kobayashi M.J."/>
            <person name="Fawcett J.A."/>
            <person name="Hatakeyama M."/>
            <person name="Paape T."/>
            <person name="Ng C.H."/>
            <person name="Ang C.C."/>
            <person name="Tnah L.H."/>
            <person name="Lee C.T."/>
            <person name="Nishiyama T."/>
            <person name="Sese J."/>
            <person name="O'Brien M.J."/>
            <person name="Copetti D."/>
            <person name="Mohd Noor M.I."/>
            <person name="Ong R.C."/>
            <person name="Putra M."/>
            <person name="Sireger I.Z."/>
            <person name="Indrioko S."/>
            <person name="Kosugi Y."/>
            <person name="Izuno A."/>
            <person name="Isagi Y."/>
            <person name="Lee S.L."/>
            <person name="Shimizu K.K."/>
        </authorList>
    </citation>
    <scope>NUCLEOTIDE SEQUENCE [LARGE SCALE GENOMIC DNA]</scope>
    <source>
        <strain evidence="2">214</strain>
    </source>
</reference>
<protein>
    <submittedName>
        <fullName evidence="2">Uncharacterized protein</fullName>
    </submittedName>
</protein>
<proteinExistence type="predicted"/>
<sequence length="123" mass="13835">MKRDVDFIGTPSPQGRPRFSCPSVRRIYLLPSPVSIPPLSSPYTPLPRTPNHAAGEAPAPSDQADHEHDRTHRRSVRRRGHQSAVRCPPHASNPARSWRWTATCKSQLWLRSAVPRHGLAQRV</sequence>